<keyword evidence="1" id="KW-0472">Membrane</keyword>
<keyword evidence="3" id="KW-1185">Reference proteome</keyword>
<dbReference type="EMBL" id="CZPT02000727">
    <property type="protein sequence ID" value="SCU67327.1"/>
    <property type="molecule type" value="Genomic_DNA"/>
</dbReference>
<comment type="caution">
    <text evidence="2">The sequence shown here is derived from an EMBL/GenBank/DDBJ whole genome shotgun (WGS) entry which is preliminary data.</text>
</comment>
<sequence>MNYSTGYSAAHSLGSTESSPAPGPVLHALLNNFEFFLLVLFAVLCQFIVFAVLGHTGGEVPGTLFFPFPLMRPIVDSIVTPMGRVLGRQQQVWVGVDYEDDAVDYDYLHGTGHWTGESST</sequence>
<organism evidence="2 3">
    <name type="scientific">Trypanosoma equiperdum</name>
    <dbReference type="NCBI Taxonomy" id="5694"/>
    <lineage>
        <taxon>Eukaryota</taxon>
        <taxon>Discoba</taxon>
        <taxon>Euglenozoa</taxon>
        <taxon>Kinetoplastea</taxon>
        <taxon>Metakinetoplastina</taxon>
        <taxon>Trypanosomatida</taxon>
        <taxon>Trypanosomatidae</taxon>
        <taxon>Trypanosoma</taxon>
    </lineage>
</organism>
<gene>
    <name evidence="2" type="ORF">TEOVI_000500400</name>
</gene>
<proteinExistence type="predicted"/>
<dbReference type="VEuPathDB" id="TriTrypDB:TEOVI_000500400"/>
<evidence type="ECO:0000313" key="3">
    <source>
        <dbReference type="Proteomes" id="UP000195570"/>
    </source>
</evidence>
<evidence type="ECO:0000256" key="1">
    <source>
        <dbReference type="SAM" id="Phobius"/>
    </source>
</evidence>
<reference evidence="2" key="1">
    <citation type="submission" date="2016-09" db="EMBL/GenBank/DDBJ databases">
        <authorList>
            <person name="Hebert L."/>
            <person name="Moumen B."/>
        </authorList>
    </citation>
    <scope>NUCLEOTIDE SEQUENCE [LARGE SCALE GENOMIC DNA]</scope>
    <source>
        <strain evidence="2">OVI</strain>
    </source>
</reference>
<accession>A0A1G4I6D2</accession>
<keyword evidence="1" id="KW-0812">Transmembrane</keyword>
<name>A0A1G4I6D2_TRYEQ</name>
<evidence type="ECO:0000313" key="2">
    <source>
        <dbReference type="EMBL" id="SCU67327.1"/>
    </source>
</evidence>
<dbReference type="GeneID" id="92378944"/>
<dbReference type="RefSeq" id="XP_067078656.1">
    <property type="nucleotide sequence ID" value="XM_067222555.1"/>
</dbReference>
<dbReference type="Proteomes" id="UP000195570">
    <property type="component" value="Unassembled WGS sequence"/>
</dbReference>
<feature type="transmembrane region" description="Helical" evidence="1">
    <location>
        <begin position="35"/>
        <end position="53"/>
    </location>
</feature>
<keyword evidence="1" id="KW-1133">Transmembrane helix</keyword>
<dbReference type="AlphaFoldDB" id="A0A1G4I6D2"/>
<protein>
    <submittedName>
        <fullName evidence="2">Uncharacterized protein</fullName>
    </submittedName>
</protein>